<dbReference type="GeneTree" id="ENSGT00940000163496"/>
<evidence type="ECO:0000313" key="3">
    <source>
        <dbReference type="Ensembl" id="ENSNBRP00000011596.1"/>
    </source>
</evidence>
<feature type="domain" description="PARP catalytic" evidence="2">
    <location>
        <begin position="29"/>
        <end position="100"/>
    </location>
</feature>
<dbReference type="PANTHER" id="PTHR36542">
    <property type="entry name" value="GIG2-LIKE PROTEIN DRED-RELATED"/>
    <property type="match status" value="1"/>
</dbReference>
<evidence type="ECO:0000313" key="4">
    <source>
        <dbReference type="Proteomes" id="UP000261580"/>
    </source>
</evidence>
<accession>A0A3Q4GRA7</accession>
<comment type="similarity">
    <text evidence="1">Belongs to the ARTD/PARP family.</text>
</comment>
<dbReference type="InterPro" id="IPR012317">
    <property type="entry name" value="Poly(ADP-ribose)pol_cat_dom"/>
</dbReference>
<evidence type="ECO:0000256" key="1">
    <source>
        <dbReference type="ARBA" id="ARBA00024347"/>
    </source>
</evidence>
<name>A0A3Q4GRA7_NEOBR</name>
<organism evidence="3 4">
    <name type="scientific">Neolamprologus brichardi</name>
    <name type="common">Fairy cichlid</name>
    <name type="synonym">Lamprologus brichardi</name>
    <dbReference type="NCBI Taxonomy" id="32507"/>
    <lineage>
        <taxon>Eukaryota</taxon>
        <taxon>Metazoa</taxon>
        <taxon>Chordata</taxon>
        <taxon>Craniata</taxon>
        <taxon>Vertebrata</taxon>
        <taxon>Euteleostomi</taxon>
        <taxon>Actinopterygii</taxon>
        <taxon>Neopterygii</taxon>
        <taxon>Teleostei</taxon>
        <taxon>Neoteleostei</taxon>
        <taxon>Acanthomorphata</taxon>
        <taxon>Ovalentaria</taxon>
        <taxon>Cichlomorphae</taxon>
        <taxon>Cichliformes</taxon>
        <taxon>Cichlidae</taxon>
        <taxon>African cichlids</taxon>
        <taxon>Pseudocrenilabrinae</taxon>
        <taxon>Lamprologini</taxon>
        <taxon>Neolamprologus</taxon>
    </lineage>
</organism>
<sequence length="160" mass="18536">TCCWWRKGVCVPCLETCVVPLSPTTPTYIMYHGTTRACARSILASGFCQSPDGMLGRGVYLTRDLKKASRYPIDHPDYDKIVIKVKVRVGKVKIIDHQDHPLRKCWYYHGYDTAWVPPYCGMVQSGQEEDCVWDPNRIKIISTIKIERTTRYTVHEEIFY</sequence>
<dbReference type="Ensembl" id="ENSNBRT00000011925.1">
    <property type="protein sequence ID" value="ENSNBRP00000011596.1"/>
    <property type="gene ID" value="ENSNBRG00000009049.1"/>
</dbReference>
<evidence type="ECO:0000259" key="2">
    <source>
        <dbReference type="Pfam" id="PF00644"/>
    </source>
</evidence>
<dbReference type="Proteomes" id="UP000261580">
    <property type="component" value="Unassembled WGS sequence"/>
</dbReference>
<dbReference type="GO" id="GO:0005737">
    <property type="term" value="C:cytoplasm"/>
    <property type="evidence" value="ECO:0007669"/>
    <property type="project" value="TreeGrafter"/>
</dbReference>
<dbReference type="OMA" id="QEEDCVW"/>
<dbReference type="AlphaFoldDB" id="A0A3Q4GRA7"/>
<dbReference type="Pfam" id="PF00644">
    <property type="entry name" value="PARP"/>
    <property type="match status" value="1"/>
</dbReference>
<dbReference type="PANTHER" id="PTHR36542:SF2">
    <property type="entry name" value="GIG2-LIKE PROTEIN DRED-RELATED"/>
    <property type="match status" value="1"/>
</dbReference>
<protein>
    <recommendedName>
        <fullName evidence="2">PARP catalytic domain-containing protein</fullName>
    </recommendedName>
</protein>
<reference evidence="3" key="2">
    <citation type="submission" date="2025-09" db="UniProtKB">
        <authorList>
            <consortium name="Ensembl"/>
        </authorList>
    </citation>
    <scope>IDENTIFICATION</scope>
</reference>
<dbReference type="GO" id="GO:0003950">
    <property type="term" value="F:NAD+ poly-ADP-ribosyltransferase activity"/>
    <property type="evidence" value="ECO:0007669"/>
    <property type="project" value="InterPro"/>
</dbReference>
<dbReference type="SUPFAM" id="SSF56399">
    <property type="entry name" value="ADP-ribosylation"/>
    <property type="match status" value="1"/>
</dbReference>
<proteinExistence type="inferred from homology"/>
<dbReference type="Gene3D" id="3.90.175.10">
    <property type="entry name" value="Diphtheria Toxin, domain 1"/>
    <property type="match status" value="1"/>
</dbReference>
<reference evidence="3" key="1">
    <citation type="submission" date="2025-08" db="UniProtKB">
        <authorList>
            <consortium name="Ensembl"/>
        </authorList>
    </citation>
    <scope>IDENTIFICATION</scope>
</reference>
<keyword evidence="4" id="KW-1185">Reference proteome</keyword>